<dbReference type="PANTHER" id="PTHR33164:SF5">
    <property type="entry name" value="ORGANIC HYDROPEROXIDE RESISTANCE TRANSCRIPTIONAL REGULATOR"/>
    <property type="match status" value="1"/>
</dbReference>
<comment type="subcellular location">
    <subcellularLocation>
        <location evidence="1">Cytoplasm</location>
    </subcellularLocation>
</comment>
<dbReference type="PANTHER" id="PTHR33164">
    <property type="entry name" value="TRANSCRIPTIONAL REGULATOR, MARR FAMILY"/>
    <property type="match status" value="1"/>
</dbReference>
<evidence type="ECO:0000256" key="5">
    <source>
        <dbReference type="ARBA" id="ARBA00023163"/>
    </source>
</evidence>
<keyword evidence="5" id="KW-0804">Transcription</keyword>
<keyword evidence="8" id="KW-1185">Reference proteome</keyword>
<gene>
    <name evidence="7" type="ORF">JYK14_28215</name>
</gene>
<proteinExistence type="predicted"/>
<dbReference type="SUPFAM" id="SSF46785">
    <property type="entry name" value="Winged helix' DNA-binding domain"/>
    <property type="match status" value="1"/>
</dbReference>
<dbReference type="InterPro" id="IPR036388">
    <property type="entry name" value="WH-like_DNA-bd_sf"/>
</dbReference>
<dbReference type="InterPro" id="IPR036390">
    <property type="entry name" value="WH_DNA-bd_sf"/>
</dbReference>
<keyword evidence="2" id="KW-0963">Cytoplasm</keyword>
<evidence type="ECO:0000256" key="2">
    <source>
        <dbReference type="ARBA" id="ARBA00022490"/>
    </source>
</evidence>
<dbReference type="InterPro" id="IPR055166">
    <property type="entry name" value="Transc_reg_Sar_Rot_HTH"/>
</dbReference>
<dbReference type="EMBL" id="JAFIRR010000278">
    <property type="protein sequence ID" value="MCO6420012.1"/>
    <property type="molecule type" value="Genomic_DNA"/>
</dbReference>
<protein>
    <submittedName>
        <fullName evidence="7">MarR family transcriptional regulator</fullName>
    </submittedName>
</protein>
<sequence>MTHSSHDPPRLDDHLCFALHSAAQAVARANKKVLDQLGLTYPQFLAMLVLWHEDNLTVSQIGERLFLESNTLTPLLKRLEAAGLVQRQRDATDARQVRIRLTEQGQALREKARSLKHAWVGKVFGHNHHAMRDLRDRVAAFRDTLLKTE</sequence>
<accession>A0ABT1DDJ3</accession>
<keyword evidence="4" id="KW-0238">DNA-binding</keyword>
<evidence type="ECO:0000313" key="7">
    <source>
        <dbReference type="EMBL" id="MCO6420012.1"/>
    </source>
</evidence>
<dbReference type="PROSITE" id="PS50995">
    <property type="entry name" value="HTH_MARR_2"/>
    <property type="match status" value="1"/>
</dbReference>
<reference evidence="7 8" key="1">
    <citation type="submission" date="2021-12" db="EMBL/GenBank/DDBJ databases">
        <title>Siccirubricoccus leaddurans sp. nov., a high concentration Zn2+ tolerance bacterium.</title>
        <authorList>
            <person name="Cao Y."/>
        </authorList>
    </citation>
    <scope>NUCLEOTIDE SEQUENCE [LARGE SCALE GENOMIC DNA]</scope>
    <source>
        <strain evidence="7 8">KC 17139</strain>
    </source>
</reference>
<feature type="non-terminal residue" evidence="7">
    <location>
        <position position="149"/>
    </location>
</feature>
<name>A0ABT1DDJ3_9PROT</name>
<dbReference type="Pfam" id="PF22381">
    <property type="entry name" value="Staph_reg_Sar_Rot"/>
    <property type="match status" value="1"/>
</dbReference>
<evidence type="ECO:0000313" key="8">
    <source>
        <dbReference type="Proteomes" id="UP001523392"/>
    </source>
</evidence>
<evidence type="ECO:0000256" key="4">
    <source>
        <dbReference type="ARBA" id="ARBA00023125"/>
    </source>
</evidence>
<dbReference type="Proteomes" id="UP001523392">
    <property type="component" value="Unassembled WGS sequence"/>
</dbReference>
<evidence type="ECO:0000256" key="1">
    <source>
        <dbReference type="ARBA" id="ARBA00004496"/>
    </source>
</evidence>
<comment type="caution">
    <text evidence="7">The sequence shown here is derived from an EMBL/GenBank/DDBJ whole genome shotgun (WGS) entry which is preliminary data.</text>
</comment>
<dbReference type="InterPro" id="IPR000835">
    <property type="entry name" value="HTH_MarR-typ"/>
</dbReference>
<dbReference type="InterPro" id="IPR039422">
    <property type="entry name" value="MarR/SlyA-like"/>
</dbReference>
<dbReference type="PRINTS" id="PR00598">
    <property type="entry name" value="HTHMARR"/>
</dbReference>
<organism evidence="7 8">
    <name type="scientific">Siccirubricoccus soli</name>
    <dbReference type="NCBI Taxonomy" id="2899147"/>
    <lineage>
        <taxon>Bacteria</taxon>
        <taxon>Pseudomonadati</taxon>
        <taxon>Pseudomonadota</taxon>
        <taxon>Alphaproteobacteria</taxon>
        <taxon>Acetobacterales</taxon>
        <taxon>Roseomonadaceae</taxon>
        <taxon>Siccirubricoccus</taxon>
    </lineage>
</organism>
<evidence type="ECO:0000256" key="3">
    <source>
        <dbReference type="ARBA" id="ARBA00023015"/>
    </source>
</evidence>
<dbReference type="RefSeq" id="WP_252956682.1">
    <property type="nucleotide sequence ID" value="NZ_JAFIRR010000278.1"/>
</dbReference>
<dbReference type="SMART" id="SM00347">
    <property type="entry name" value="HTH_MARR"/>
    <property type="match status" value="1"/>
</dbReference>
<keyword evidence="3" id="KW-0805">Transcription regulation</keyword>
<dbReference type="Gene3D" id="1.10.10.10">
    <property type="entry name" value="Winged helix-like DNA-binding domain superfamily/Winged helix DNA-binding domain"/>
    <property type="match status" value="1"/>
</dbReference>
<feature type="domain" description="HTH marR-type" evidence="6">
    <location>
        <begin position="12"/>
        <end position="149"/>
    </location>
</feature>
<evidence type="ECO:0000259" key="6">
    <source>
        <dbReference type="PROSITE" id="PS50995"/>
    </source>
</evidence>